<dbReference type="AlphaFoldDB" id="U5ETA9"/>
<evidence type="ECO:0000256" key="6">
    <source>
        <dbReference type="ARBA" id="ARBA00022839"/>
    </source>
</evidence>
<dbReference type="GO" id="GO:0008408">
    <property type="term" value="F:3'-5' exonuclease activity"/>
    <property type="evidence" value="ECO:0007669"/>
    <property type="project" value="InterPro"/>
</dbReference>
<evidence type="ECO:0000256" key="1">
    <source>
        <dbReference type="ARBA" id="ARBA00004123"/>
    </source>
</evidence>
<keyword evidence="7" id="KW-0539">Nucleus</keyword>
<dbReference type="GO" id="GO:0003676">
    <property type="term" value="F:nucleic acid binding"/>
    <property type="evidence" value="ECO:0007669"/>
    <property type="project" value="InterPro"/>
</dbReference>
<name>U5ETA9_9DIPT</name>
<keyword evidence="6 9" id="KW-0269">Exonuclease</keyword>
<evidence type="ECO:0000256" key="3">
    <source>
        <dbReference type="ARBA" id="ARBA00016937"/>
    </source>
</evidence>
<keyword evidence="5" id="KW-0378">Hydrolase</keyword>
<dbReference type="PANTHER" id="PTHR12801">
    <property type="entry name" value="RNA EXONUCLEASE REXO1 / RECO3 FAMILY MEMBER-RELATED"/>
    <property type="match status" value="1"/>
</dbReference>
<evidence type="ECO:0000256" key="7">
    <source>
        <dbReference type="ARBA" id="ARBA00023242"/>
    </source>
</evidence>
<dbReference type="CDD" id="cd06144">
    <property type="entry name" value="REX4_like"/>
    <property type="match status" value="1"/>
</dbReference>
<dbReference type="PANTHER" id="PTHR12801:SF158">
    <property type="entry name" value="RNA EXONUCLEASE 4"/>
    <property type="match status" value="1"/>
</dbReference>
<feature type="non-terminal residue" evidence="9">
    <location>
        <position position="1"/>
    </location>
</feature>
<dbReference type="InterPro" id="IPR036397">
    <property type="entry name" value="RNaseH_sf"/>
</dbReference>
<evidence type="ECO:0000313" key="9">
    <source>
        <dbReference type="EMBL" id="JAB55410.1"/>
    </source>
</evidence>
<keyword evidence="4" id="KW-0540">Nuclease</keyword>
<comment type="subcellular location">
    <subcellularLocation>
        <location evidence="1">Nucleus</location>
    </subcellularLocation>
</comment>
<comment type="similarity">
    <text evidence="2">Belongs to the REXO4 family.</text>
</comment>
<dbReference type="SUPFAM" id="SSF53098">
    <property type="entry name" value="Ribonuclease H-like"/>
    <property type="match status" value="1"/>
</dbReference>
<evidence type="ECO:0000256" key="5">
    <source>
        <dbReference type="ARBA" id="ARBA00022801"/>
    </source>
</evidence>
<organism evidence="9">
    <name type="scientific">Corethrella appendiculata</name>
    <dbReference type="NCBI Taxonomy" id="1370023"/>
    <lineage>
        <taxon>Eukaryota</taxon>
        <taxon>Metazoa</taxon>
        <taxon>Ecdysozoa</taxon>
        <taxon>Arthropoda</taxon>
        <taxon>Hexapoda</taxon>
        <taxon>Insecta</taxon>
        <taxon>Pterygota</taxon>
        <taxon>Neoptera</taxon>
        <taxon>Endopterygota</taxon>
        <taxon>Diptera</taxon>
        <taxon>Nematocera</taxon>
        <taxon>Culicoidea</taxon>
        <taxon>Chaoboridae</taxon>
        <taxon>Corethrella</taxon>
    </lineage>
</organism>
<proteinExistence type="evidence at transcript level"/>
<feature type="domain" description="Exonuclease" evidence="8">
    <location>
        <begin position="64"/>
        <end position="226"/>
    </location>
</feature>
<dbReference type="InterPro" id="IPR047021">
    <property type="entry name" value="REXO1/3/4-like"/>
</dbReference>
<dbReference type="GO" id="GO:0006364">
    <property type="term" value="P:rRNA processing"/>
    <property type="evidence" value="ECO:0007669"/>
    <property type="project" value="InterPro"/>
</dbReference>
<dbReference type="GO" id="GO:0005634">
    <property type="term" value="C:nucleus"/>
    <property type="evidence" value="ECO:0007669"/>
    <property type="project" value="UniProtKB-SubCell"/>
</dbReference>
<dbReference type="FunFam" id="3.30.420.10:FF:000007">
    <property type="entry name" value="Interferon-stimulated exonuclease gene 20"/>
    <property type="match status" value="1"/>
</dbReference>
<dbReference type="Gene3D" id="3.30.420.10">
    <property type="entry name" value="Ribonuclease H-like superfamily/Ribonuclease H"/>
    <property type="match status" value="1"/>
</dbReference>
<accession>U5ETA9</accession>
<protein>
    <recommendedName>
        <fullName evidence="3">RNA exonuclease 4</fullName>
    </recommendedName>
</protein>
<sequence length="243" mass="28367">NESDVENLLNFNNLSLNNNKSFVVLEVSSPSPERKRYNNRNSRRRRNRNKLKNSIQFDRSKLTPSVALDCEMVGVGRDGENHMLARVSIVNENLEVLLDKFVKPSETVVNYRSSVSGIYPEMILNGDSFDEVQLQVQMILHERVLVGHALNNDFRVLGFKHPKHLVRDTSRYNLLSRRIQSRGTPSLKNLAKYLLQCEIQNGEHDSVEDARAAMQIYLKYQNEWEAHLYKQNNHHSRHSRHRY</sequence>
<evidence type="ECO:0000256" key="2">
    <source>
        <dbReference type="ARBA" id="ARBA00010489"/>
    </source>
</evidence>
<evidence type="ECO:0000259" key="8">
    <source>
        <dbReference type="SMART" id="SM00479"/>
    </source>
</evidence>
<dbReference type="Pfam" id="PF00929">
    <property type="entry name" value="RNase_T"/>
    <property type="match status" value="1"/>
</dbReference>
<dbReference type="SMART" id="SM00479">
    <property type="entry name" value="EXOIII"/>
    <property type="match status" value="1"/>
</dbReference>
<dbReference type="InterPro" id="IPR012337">
    <property type="entry name" value="RNaseH-like_sf"/>
</dbReference>
<dbReference type="EMBL" id="GANO01004461">
    <property type="protein sequence ID" value="JAB55410.1"/>
    <property type="molecule type" value="mRNA"/>
</dbReference>
<dbReference type="InterPro" id="IPR037431">
    <property type="entry name" value="REX4_DEDDh_dom"/>
</dbReference>
<evidence type="ECO:0000256" key="4">
    <source>
        <dbReference type="ARBA" id="ARBA00022722"/>
    </source>
</evidence>
<dbReference type="InterPro" id="IPR013520">
    <property type="entry name" value="Ribonucl_H"/>
</dbReference>
<reference evidence="9" key="1">
    <citation type="journal article" date="2014" name="Insect Biochem. Mol. Biol.">
        <title>An insight into the sialome of the frog biting fly, Corethrella appendiculata.</title>
        <authorList>
            <person name="Ribeiro J.M.C."/>
            <person name="Chagas A.C."/>
            <person name="Pham V.M."/>
            <person name="Lounibos L.P."/>
            <person name="Calvo E."/>
        </authorList>
    </citation>
    <scope>NUCLEOTIDE SEQUENCE</scope>
    <source>
        <tissue evidence="9">Salivary glands</tissue>
    </source>
</reference>